<evidence type="ECO:0000313" key="1">
    <source>
        <dbReference type="EMBL" id="RZS69294.1"/>
    </source>
</evidence>
<accession>A0A4Q7MLS8</accession>
<dbReference type="Gene3D" id="1.25.10.90">
    <property type="match status" value="1"/>
</dbReference>
<comment type="caution">
    <text evidence="1">The sequence shown here is derived from an EMBL/GenBank/DDBJ whole genome shotgun (WGS) entry which is preliminary data.</text>
</comment>
<dbReference type="Pfam" id="PF08713">
    <property type="entry name" value="DNA_alkylation"/>
    <property type="match status" value="1"/>
</dbReference>
<proteinExistence type="predicted"/>
<dbReference type="EMBL" id="SGXA01000003">
    <property type="protein sequence ID" value="RZS69294.1"/>
    <property type="molecule type" value="Genomic_DNA"/>
</dbReference>
<evidence type="ECO:0000313" key="2">
    <source>
        <dbReference type="Proteomes" id="UP000293874"/>
    </source>
</evidence>
<dbReference type="PANTHER" id="PTHR34070">
    <property type="entry name" value="ARMADILLO-TYPE FOLD"/>
    <property type="match status" value="1"/>
</dbReference>
<dbReference type="InterPro" id="IPR016024">
    <property type="entry name" value="ARM-type_fold"/>
</dbReference>
<dbReference type="RefSeq" id="WP_130543639.1">
    <property type="nucleotide sequence ID" value="NZ_CP042431.1"/>
</dbReference>
<dbReference type="SUPFAM" id="SSF48371">
    <property type="entry name" value="ARM repeat"/>
    <property type="match status" value="1"/>
</dbReference>
<keyword evidence="2" id="KW-1185">Reference proteome</keyword>
<dbReference type="InterPro" id="IPR014825">
    <property type="entry name" value="DNA_alkylation"/>
</dbReference>
<dbReference type="AlphaFoldDB" id="A0A4Q7MLS8"/>
<protein>
    <submittedName>
        <fullName evidence="1">3-methyladenine DNA glycosylase AlkD</fullName>
    </submittedName>
</protein>
<dbReference type="Proteomes" id="UP000293874">
    <property type="component" value="Unassembled WGS sequence"/>
</dbReference>
<dbReference type="OrthoDB" id="9775346at2"/>
<dbReference type="PANTHER" id="PTHR34070:SF1">
    <property type="entry name" value="DNA ALKYLATION REPAIR PROTEIN"/>
    <property type="match status" value="1"/>
</dbReference>
<gene>
    <name evidence="1" type="ORF">EV199_5131</name>
</gene>
<sequence>MKSILTQLRADLDSMANAAAKSSAERFFKEAIQTRGIKTPLVRKLSAQYKKEMKQLPKKEVFQLCEELWQSGYLEESFVACDWAYSQKKKFEPADFKTFERWVKKYVSNWASCDTLCNHTVGEFLMMYPEFLPELKRWAVSKNRWVKRAAAVSLIVPARKGLWMEEMLEIATIQLEDQDDMVQKGYGWMLKSASESDLNPVFKFVMQHKTKMPRTALRYAIEKMPADKKAKAMAR</sequence>
<reference evidence="1 2" key="1">
    <citation type="submission" date="2019-02" db="EMBL/GenBank/DDBJ databases">
        <title>Genomic Encyclopedia of Type Strains, Phase IV (KMG-IV): sequencing the most valuable type-strain genomes for metagenomic binning, comparative biology and taxonomic classification.</title>
        <authorList>
            <person name="Goeker M."/>
        </authorList>
    </citation>
    <scope>NUCLEOTIDE SEQUENCE [LARGE SCALE GENOMIC DNA]</scope>
    <source>
        <strain evidence="1 2">DSM 18116</strain>
    </source>
</reference>
<name>A0A4Q7MLS8_9BACT</name>
<organism evidence="1 2">
    <name type="scientific">Pseudobacter ginsenosidimutans</name>
    <dbReference type="NCBI Taxonomy" id="661488"/>
    <lineage>
        <taxon>Bacteria</taxon>
        <taxon>Pseudomonadati</taxon>
        <taxon>Bacteroidota</taxon>
        <taxon>Chitinophagia</taxon>
        <taxon>Chitinophagales</taxon>
        <taxon>Chitinophagaceae</taxon>
        <taxon>Pseudobacter</taxon>
    </lineage>
</organism>
<dbReference type="CDD" id="cd06561">
    <property type="entry name" value="AlkD_like"/>
    <property type="match status" value="1"/>
</dbReference>